<dbReference type="GeneID" id="101852218"/>
<name>A0ABM1W3A4_APLCA</name>
<feature type="compositionally biased region" description="Pro residues" evidence="1">
    <location>
        <begin position="12"/>
        <end position="34"/>
    </location>
</feature>
<sequence>MAKQPYPNQGMYPPPNEAPPPYPHPQGAAPPPPAATYNTVTVVHAPPPPQQKQKGGLFSSFMKEVDKVGKQLGKELDYCSNKINDAVDKNYSSSLLDLFKNGNVIQLVSRTTGRTVQIVMNATGQMIPDANGPLDPGAFNSLWTVVNEGNNQVKLHNYNNFLAIVEGQTRCDSIYIYTFLFVYMCQPPGVVAGPETKFQLSQLQQQFITLESLREKMRHVGFLKTGELKPALATGKENDAHFGVKLVSTAYPVVQTVVTK</sequence>
<protein>
    <submittedName>
        <fullName evidence="3">Uncharacterized protein LOC101852218</fullName>
    </submittedName>
</protein>
<dbReference type="RefSeq" id="XP_035829147.1">
    <property type="nucleotide sequence ID" value="XM_035973254.1"/>
</dbReference>
<evidence type="ECO:0000313" key="2">
    <source>
        <dbReference type="Proteomes" id="UP000694888"/>
    </source>
</evidence>
<evidence type="ECO:0000256" key="1">
    <source>
        <dbReference type="SAM" id="MobiDB-lite"/>
    </source>
</evidence>
<reference evidence="3" key="1">
    <citation type="submission" date="2025-08" db="UniProtKB">
        <authorList>
            <consortium name="RefSeq"/>
        </authorList>
    </citation>
    <scope>IDENTIFICATION</scope>
</reference>
<dbReference type="Proteomes" id="UP000694888">
    <property type="component" value="Unplaced"/>
</dbReference>
<accession>A0ABM1W3A4</accession>
<feature type="region of interest" description="Disordered" evidence="1">
    <location>
        <begin position="1"/>
        <end position="55"/>
    </location>
</feature>
<evidence type="ECO:0000313" key="3">
    <source>
        <dbReference type="RefSeq" id="XP_035829147.1"/>
    </source>
</evidence>
<proteinExistence type="predicted"/>
<organism evidence="2 3">
    <name type="scientific">Aplysia californica</name>
    <name type="common">California sea hare</name>
    <dbReference type="NCBI Taxonomy" id="6500"/>
    <lineage>
        <taxon>Eukaryota</taxon>
        <taxon>Metazoa</taxon>
        <taxon>Spiralia</taxon>
        <taxon>Lophotrochozoa</taxon>
        <taxon>Mollusca</taxon>
        <taxon>Gastropoda</taxon>
        <taxon>Heterobranchia</taxon>
        <taxon>Euthyneura</taxon>
        <taxon>Tectipleura</taxon>
        <taxon>Aplysiida</taxon>
        <taxon>Aplysioidea</taxon>
        <taxon>Aplysiidae</taxon>
        <taxon>Aplysia</taxon>
    </lineage>
</organism>
<keyword evidence="2" id="KW-1185">Reference proteome</keyword>
<gene>
    <name evidence="3" type="primary">LOC101852218</name>
</gene>